<reference evidence="2" key="1">
    <citation type="journal article" date="2021" name="Proc. Natl. Acad. Sci. U.S.A.">
        <title>A Catalog of Tens of Thousands of Viruses from Human Metagenomes Reveals Hidden Associations with Chronic Diseases.</title>
        <authorList>
            <person name="Tisza M.J."/>
            <person name="Buck C.B."/>
        </authorList>
    </citation>
    <scope>NUCLEOTIDE SEQUENCE</scope>
    <source>
        <strain evidence="2">CtQU013</strain>
    </source>
</reference>
<feature type="region of interest" description="Disordered" evidence="1">
    <location>
        <begin position="149"/>
        <end position="177"/>
    </location>
</feature>
<feature type="compositionally biased region" description="Basic and acidic residues" evidence="1">
    <location>
        <begin position="23"/>
        <end position="44"/>
    </location>
</feature>
<dbReference type="EMBL" id="BK015198">
    <property type="protein sequence ID" value="DAD95639.1"/>
    <property type="molecule type" value="Genomic_DNA"/>
</dbReference>
<evidence type="ECO:0000313" key="2">
    <source>
        <dbReference type="EMBL" id="DAD95639.1"/>
    </source>
</evidence>
<name>A0A8S5NMQ7_9CAUD</name>
<proteinExistence type="predicted"/>
<dbReference type="GO" id="GO:0000428">
    <property type="term" value="C:DNA-directed RNA polymerase complex"/>
    <property type="evidence" value="ECO:0007669"/>
    <property type="project" value="UniProtKB-KW"/>
</dbReference>
<protein>
    <submittedName>
        <fullName evidence="2">DNA-directed RNA polymerase II subunit</fullName>
    </submittedName>
</protein>
<feature type="compositionally biased region" description="Basic and acidic residues" evidence="1">
    <location>
        <begin position="149"/>
        <end position="175"/>
    </location>
</feature>
<keyword evidence="2" id="KW-0804">Transcription</keyword>
<feature type="region of interest" description="Disordered" evidence="1">
    <location>
        <begin position="1"/>
        <end position="62"/>
    </location>
</feature>
<organism evidence="2">
    <name type="scientific">Siphoviridae sp. ctQU013</name>
    <dbReference type="NCBI Taxonomy" id="2826329"/>
    <lineage>
        <taxon>Viruses</taxon>
        <taxon>Duplodnaviria</taxon>
        <taxon>Heunggongvirae</taxon>
        <taxon>Uroviricota</taxon>
        <taxon>Caudoviricetes</taxon>
    </lineage>
</organism>
<evidence type="ECO:0000256" key="1">
    <source>
        <dbReference type="SAM" id="MobiDB-lite"/>
    </source>
</evidence>
<keyword evidence="2" id="KW-0240">DNA-directed RNA polymerase</keyword>
<sequence length="205" mass="23073">MNRRARNEEAWQNNPPAGVTDGGCERSRGHALDWGKHRVEKGEGRSLVPSARAPQPKVHEVQGRRYQEVGEIRRDGSLSVSFTWQTRRGITMTKKAFLAHVPASCPVCGCPMEDAGTTSIPIPARRAVCPNCGYIASFAERSEDVVQVEDDKQQPSQCSDKEAVDPEKNRPKIADPSKGSSRLFFSRFKFRFLDIVRKRFFDLRV</sequence>
<accession>A0A8S5NMQ7</accession>